<dbReference type="SUPFAM" id="SSF53850">
    <property type="entry name" value="Periplasmic binding protein-like II"/>
    <property type="match status" value="1"/>
</dbReference>
<name>A0A0E1NCX2_YEREN</name>
<evidence type="ECO:0000313" key="2">
    <source>
        <dbReference type="Proteomes" id="UP000048841"/>
    </source>
</evidence>
<dbReference type="Proteomes" id="UP000048841">
    <property type="component" value="Unassembled WGS sequence"/>
</dbReference>
<dbReference type="GeneID" id="51907340"/>
<reference evidence="1 2" key="1">
    <citation type="submission" date="2015-03" db="EMBL/GenBank/DDBJ databases">
        <authorList>
            <person name="Murphy D."/>
        </authorList>
    </citation>
    <scope>NUCLEOTIDE SEQUENCE [LARGE SCALE GENOMIC DNA]</scope>
    <source>
        <strain evidence="1 2">IP26249</strain>
    </source>
</reference>
<dbReference type="PATRIC" id="fig|630.30.peg.3974"/>
<dbReference type="KEGG" id="yet:CH48_442"/>
<dbReference type="EMBL" id="CGBR01000041">
    <property type="protein sequence ID" value="CFQ74341.1"/>
    <property type="molecule type" value="Genomic_DNA"/>
</dbReference>
<accession>A0A0E1NCX2</accession>
<dbReference type="AlphaFoldDB" id="A0A0E1NCX2"/>
<dbReference type="RefSeq" id="WP_162470552.1">
    <property type="nucleotide sequence ID" value="NZ_CP140120.1"/>
</dbReference>
<protein>
    <submittedName>
        <fullName evidence="1">LysR family transcriptional regulator</fullName>
    </submittedName>
</protein>
<proteinExistence type="predicted"/>
<gene>
    <name evidence="1" type="ORF">ERS137941_03792</name>
</gene>
<evidence type="ECO:0000313" key="1">
    <source>
        <dbReference type="EMBL" id="CFQ74341.1"/>
    </source>
</evidence>
<sequence>MGEIFTIKYVDSHYTSDQRVSRLRNSEVDIDIGSILDIDRSLVSYHLGSFPLRVLLSNSHSRIPGDITKDDWLKEQRLIWNLNTQRALFTPGHSFNDIHVNDNAKIETTNSNNLIRKCLKIIANLH</sequence>
<organism evidence="1 2">
    <name type="scientific">Yersinia enterocolitica</name>
    <dbReference type="NCBI Taxonomy" id="630"/>
    <lineage>
        <taxon>Bacteria</taxon>
        <taxon>Pseudomonadati</taxon>
        <taxon>Pseudomonadota</taxon>
        <taxon>Gammaproteobacteria</taxon>
        <taxon>Enterobacterales</taxon>
        <taxon>Yersiniaceae</taxon>
        <taxon>Yersinia</taxon>
    </lineage>
</organism>